<dbReference type="GO" id="GO:0009313">
    <property type="term" value="P:oligosaccharide catabolic process"/>
    <property type="evidence" value="ECO:0007669"/>
    <property type="project" value="TreeGrafter"/>
</dbReference>
<dbReference type="CDD" id="cd11332">
    <property type="entry name" value="AmyAc_OligoGlu_TS"/>
    <property type="match status" value="1"/>
</dbReference>
<dbReference type="AlphaFoldDB" id="A0A1H5JL26"/>
<evidence type="ECO:0000313" key="4">
    <source>
        <dbReference type="Proteomes" id="UP000181980"/>
    </source>
</evidence>
<dbReference type="Pfam" id="PF00128">
    <property type="entry name" value="Alpha-amylase"/>
    <property type="match status" value="1"/>
</dbReference>
<dbReference type="SMART" id="SM00642">
    <property type="entry name" value="Aamy"/>
    <property type="match status" value="1"/>
</dbReference>
<dbReference type="PANTHER" id="PTHR10357">
    <property type="entry name" value="ALPHA-AMYLASE FAMILY MEMBER"/>
    <property type="match status" value="1"/>
</dbReference>
<dbReference type="STRING" id="561176.SAMN04488561_1633"/>
<evidence type="ECO:0000256" key="1">
    <source>
        <dbReference type="ARBA" id="ARBA00008061"/>
    </source>
</evidence>
<dbReference type="EMBL" id="FNUC01000003">
    <property type="protein sequence ID" value="SEE53192.1"/>
    <property type="molecule type" value="Genomic_DNA"/>
</dbReference>
<dbReference type="Proteomes" id="UP000181980">
    <property type="component" value="Unassembled WGS sequence"/>
</dbReference>
<proteinExistence type="inferred from homology"/>
<protein>
    <submittedName>
        <fullName evidence="3">Alpha-glucosidase</fullName>
    </submittedName>
</protein>
<sequence length="546" mass="60675">MEIAWWRSAVIYQVYVRSFADGNGDGTGDLAGVRTRLRYLADLGVDALWFSPWYPSPMADGGYDVADYRDVDPAYGTLEEAERLIAEARDVGLRTIVDIVPNHVSDQHAWFQAALDAAPGSPARQRFWFRPGRGPGGAEPPNDWSSIFGGSAWTRTKNADGTPGEWYLHLFAPEQPDLNWTHPLVWHEHEQILRFWFDRGAAGVRIDSAGLLAKHADLPEVDPAHAPGQHVHTDRDEVHDIYRSWRRLADGYPEPRALIGEIWLPDLERLARYLRPGELHTVFNFDFLACPWEPDRLRASIERSLHFHEQVDAPATWVLSNHDVTRPVTRYGRADTSFAFETKRAGTASDLVLGERRARAAALLMLALPGSAYIYQGEELGLPEVEDIAPDRIQDPMHFRSGGVDPGRDGSRVPLPWSGAAPPYGFGATGDTWLPQPTTWADLTVEAQQRNPASTLRLYRDALRVRKAEPALGDGTLTWLDAPADVLAFRRGDDVACVVNLSAGPVGLPQHEEVLLASADLDDGRLGSDAAVWLRLTTTDKGWSTR</sequence>
<dbReference type="PANTHER" id="PTHR10357:SF179">
    <property type="entry name" value="NEUTRAL AND BASIC AMINO ACID TRANSPORT PROTEIN RBAT"/>
    <property type="match status" value="1"/>
</dbReference>
<name>A0A1H5JL26_9ACTN</name>
<dbReference type="OrthoDB" id="9043248at2"/>
<dbReference type="Gene3D" id="3.20.20.80">
    <property type="entry name" value="Glycosidases"/>
    <property type="match status" value="1"/>
</dbReference>
<dbReference type="InterPro" id="IPR045857">
    <property type="entry name" value="O16G_dom_2"/>
</dbReference>
<keyword evidence="4" id="KW-1185">Reference proteome</keyword>
<dbReference type="Gene3D" id="3.90.400.10">
    <property type="entry name" value="Oligo-1,6-glucosidase, Domain 2"/>
    <property type="match status" value="1"/>
</dbReference>
<accession>A0A1H5JL26</accession>
<evidence type="ECO:0000259" key="2">
    <source>
        <dbReference type="SMART" id="SM00642"/>
    </source>
</evidence>
<gene>
    <name evidence="3" type="ORF">SAMN04488561_1633</name>
</gene>
<dbReference type="SUPFAM" id="SSF51445">
    <property type="entry name" value="(Trans)glycosidases"/>
    <property type="match status" value="1"/>
</dbReference>
<reference evidence="4" key="1">
    <citation type="submission" date="2016-10" db="EMBL/GenBank/DDBJ databases">
        <authorList>
            <person name="Varghese N."/>
            <person name="Submissions S."/>
        </authorList>
    </citation>
    <scope>NUCLEOTIDE SEQUENCE [LARGE SCALE GENOMIC DNA]</scope>
    <source>
        <strain evidence="4">DSM 45237</strain>
    </source>
</reference>
<dbReference type="RefSeq" id="WP_069110996.1">
    <property type="nucleotide sequence ID" value="NZ_FNUC01000003.1"/>
</dbReference>
<dbReference type="InterPro" id="IPR006047">
    <property type="entry name" value="GH13_cat_dom"/>
</dbReference>
<dbReference type="InterPro" id="IPR017853">
    <property type="entry name" value="GH"/>
</dbReference>
<evidence type="ECO:0000313" key="3">
    <source>
        <dbReference type="EMBL" id="SEE53192.1"/>
    </source>
</evidence>
<comment type="similarity">
    <text evidence="1">Belongs to the glycosyl hydrolase 13 family.</text>
</comment>
<dbReference type="GO" id="GO:0004556">
    <property type="term" value="F:alpha-amylase activity"/>
    <property type="evidence" value="ECO:0007669"/>
    <property type="project" value="TreeGrafter"/>
</dbReference>
<feature type="domain" description="Glycosyl hydrolase family 13 catalytic" evidence="2">
    <location>
        <begin position="13"/>
        <end position="412"/>
    </location>
</feature>
<organism evidence="3 4">
    <name type="scientific">Jiangella alba</name>
    <dbReference type="NCBI Taxonomy" id="561176"/>
    <lineage>
        <taxon>Bacteria</taxon>
        <taxon>Bacillati</taxon>
        <taxon>Actinomycetota</taxon>
        <taxon>Actinomycetes</taxon>
        <taxon>Jiangellales</taxon>
        <taxon>Jiangellaceae</taxon>
        <taxon>Jiangella</taxon>
    </lineage>
</organism>